<gene>
    <name evidence="1" type="ORF">LIER_11461</name>
</gene>
<comment type="caution">
    <text evidence="1">The sequence shown here is derived from an EMBL/GenBank/DDBJ whole genome shotgun (WGS) entry which is preliminary data.</text>
</comment>
<proteinExistence type="predicted"/>
<evidence type="ECO:0000313" key="1">
    <source>
        <dbReference type="EMBL" id="GAA0153149.1"/>
    </source>
</evidence>
<evidence type="ECO:0000313" key="2">
    <source>
        <dbReference type="Proteomes" id="UP001454036"/>
    </source>
</evidence>
<sequence>MLIQSPESRDHEANLRECFENLRKYNHQLNPDKFLPGTQILSPIPTVVDKAGGGGSATAVSGGLRACPE</sequence>
<protein>
    <submittedName>
        <fullName evidence="1">Uncharacterized protein</fullName>
    </submittedName>
</protein>
<dbReference type="EMBL" id="BAABME010002123">
    <property type="protein sequence ID" value="GAA0153149.1"/>
    <property type="molecule type" value="Genomic_DNA"/>
</dbReference>
<keyword evidence="2" id="KW-1185">Reference proteome</keyword>
<dbReference type="Proteomes" id="UP001454036">
    <property type="component" value="Unassembled WGS sequence"/>
</dbReference>
<reference evidence="1 2" key="1">
    <citation type="submission" date="2024-01" db="EMBL/GenBank/DDBJ databases">
        <title>The complete chloroplast genome sequence of Lithospermum erythrorhizon: insights into the phylogenetic relationship among Boraginaceae species and the maternal lineages of purple gromwells.</title>
        <authorList>
            <person name="Okada T."/>
            <person name="Watanabe K."/>
        </authorList>
    </citation>
    <scope>NUCLEOTIDE SEQUENCE [LARGE SCALE GENOMIC DNA]</scope>
</reference>
<name>A0AAV3PN49_LITER</name>
<dbReference type="AlphaFoldDB" id="A0AAV3PN49"/>
<accession>A0AAV3PN49</accession>
<organism evidence="1 2">
    <name type="scientific">Lithospermum erythrorhizon</name>
    <name type="common">Purple gromwell</name>
    <name type="synonym">Lithospermum officinale var. erythrorhizon</name>
    <dbReference type="NCBI Taxonomy" id="34254"/>
    <lineage>
        <taxon>Eukaryota</taxon>
        <taxon>Viridiplantae</taxon>
        <taxon>Streptophyta</taxon>
        <taxon>Embryophyta</taxon>
        <taxon>Tracheophyta</taxon>
        <taxon>Spermatophyta</taxon>
        <taxon>Magnoliopsida</taxon>
        <taxon>eudicotyledons</taxon>
        <taxon>Gunneridae</taxon>
        <taxon>Pentapetalae</taxon>
        <taxon>asterids</taxon>
        <taxon>lamiids</taxon>
        <taxon>Boraginales</taxon>
        <taxon>Boraginaceae</taxon>
        <taxon>Boraginoideae</taxon>
        <taxon>Lithospermeae</taxon>
        <taxon>Lithospermum</taxon>
    </lineage>
</organism>